<feature type="compositionally biased region" description="Low complexity" evidence="1">
    <location>
        <begin position="1"/>
        <end position="15"/>
    </location>
</feature>
<organism evidence="2 3">
    <name type="scientific">Orbilia brochopaga</name>
    <dbReference type="NCBI Taxonomy" id="3140254"/>
    <lineage>
        <taxon>Eukaryota</taxon>
        <taxon>Fungi</taxon>
        <taxon>Dikarya</taxon>
        <taxon>Ascomycota</taxon>
        <taxon>Pezizomycotina</taxon>
        <taxon>Orbiliomycetes</taxon>
        <taxon>Orbiliales</taxon>
        <taxon>Orbiliaceae</taxon>
        <taxon>Orbilia</taxon>
    </lineage>
</organism>
<evidence type="ECO:0000313" key="2">
    <source>
        <dbReference type="EMBL" id="KAK6338788.1"/>
    </source>
</evidence>
<comment type="caution">
    <text evidence="2">The sequence shown here is derived from an EMBL/GenBank/DDBJ whole genome shotgun (WGS) entry which is preliminary data.</text>
</comment>
<feature type="compositionally biased region" description="Low complexity" evidence="1">
    <location>
        <begin position="39"/>
        <end position="55"/>
    </location>
</feature>
<dbReference type="EMBL" id="JAVHNQ010000009">
    <property type="protein sequence ID" value="KAK6338788.1"/>
    <property type="molecule type" value="Genomic_DNA"/>
</dbReference>
<feature type="region of interest" description="Disordered" evidence="1">
    <location>
        <begin position="1"/>
        <end position="163"/>
    </location>
</feature>
<proteinExistence type="predicted"/>
<dbReference type="GO" id="GO:0006338">
    <property type="term" value="P:chromatin remodeling"/>
    <property type="evidence" value="ECO:0007669"/>
    <property type="project" value="InterPro"/>
</dbReference>
<feature type="compositionally biased region" description="Low complexity" evidence="1">
    <location>
        <begin position="68"/>
        <end position="85"/>
    </location>
</feature>
<feature type="region of interest" description="Disordered" evidence="1">
    <location>
        <begin position="248"/>
        <end position="274"/>
    </location>
</feature>
<dbReference type="AlphaFoldDB" id="A0AAV9UBT2"/>
<evidence type="ECO:0000256" key="1">
    <source>
        <dbReference type="SAM" id="MobiDB-lite"/>
    </source>
</evidence>
<dbReference type="Pfam" id="PF08193">
    <property type="entry name" value="INO80_Ies4"/>
    <property type="match status" value="1"/>
</dbReference>
<dbReference type="GO" id="GO:0031011">
    <property type="term" value="C:Ino80 complex"/>
    <property type="evidence" value="ECO:0007669"/>
    <property type="project" value="InterPro"/>
</dbReference>
<dbReference type="InterPro" id="IPR013175">
    <property type="entry name" value="INO80_su_Ies4"/>
</dbReference>
<accession>A0AAV9UBT2</accession>
<keyword evidence="3" id="KW-1185">Reference proteome</keyword>
<reference evidence="2 3" key="1">
    <citation type="submission" date="2019-10" db="EMBL/GenBank/DDBJ databases">
        <authorList>
            <person name="Palmer J.M."/>
        </authorList>
    </citation>
    <scope>NUCLEOTIDE SEQUENCE [LARGE SCALE GENOMIC DNA]</scope>
    <source>
        <strain evidence="2 3">TWF696</strain>
    </source>
</reference>
<sequence>MSSSSVTTPSESPASPQTPSKPRLLVTLRLSPSVLRPFSETSSSESVSTPSKPASVADDEKTPLGAMSPATAASPVPTPLAASPAPTGPGSPPNLEGKAVNGVVEAVKRGGKRAGGGGGKPGPKKRKLDDGTSLPPSRLGPKSSGGAINAGLRALDRTGSPCKKWSKAPFTLKSFTGFKFTVKAYGSPAAPIVPVEPKEPQALPIAMDETKDLPSGAVSDAASFISAGQSDAGTPKDDILESNGILPMEDVRSTPMGVTGGINGADGAHVSTPDKVLVAPV</sequence>
<name>A0AAV9UBT2_9PEZI</name>
<dbReference type="Proteomes" id="UP001375240">
    <property type="component" value="Unassembled WGS sequence"/>
</dbReference>
<gene>
    <name evidence="2" type="ORF">TWF696_009599</name>
</gene>
<evidence type="ECO:0000313" key="3">
    <source>
        <dbReference type="Proteomes" id="UP001375240"/>
    </source>
</evidence>
<protein>
    <submittedName>
        <fullName evidence="2">Uncharacterized protein</fullName>
    </submittedName>
</protein>
<dbReference type="PANTHER" id="PTHR28061">
    <property type="entry name" value="INO EIGHTY SUBUNIT 4"/>
    <property type="match status" value="1"/>
</dbReference>
<dbReference type="PANTHER" id="PTHR28061:SF1">
    <property type="entry name" value="INO80 COMPLEX SUBUNIT 4"/>
    <property type="match status" value="1"/>
</dbReference>